<dbReference type="SMART" id="SM00086">
    <property type="entry name" value="PAC"/>
    <property type="match status" value="2"/>
</dbReference>
<dbReference type="AlphaFoldDB" id="A0A934Q025"/>
<sequence length="482" mass="53628">MQRFYQLADSAPVLMWQNDATGMVFLNEEYVRFCGCARDALLGMGWTGLLHPDSGDYLRAYEQAWASQSRFDAEVRMRRHDGQYRWLHSVGLPHFQDGAFAGYIGCSFDITDTRSAADRLRRQQEWFTDVANTIPTIIWVSDAAGATTFVSRQWYQATGQSDDQGLGWGWLDATHPDDRHRAQEAFRRAQEDRAGFRFECRLRAADGSYRWVIDAGEPRFTPDGEFRGHAGTIFDITDRKLAEGLREVALRELRAAALRKDEFIAALAHELRNPLSPIATGGEILKRTSGDTQQVLKVGEVIGRQVAHMRRLLDELLDVARITREKMDLQRVRIDLVQLVQQVVADHRLAAAQGGIRFDADLPGQPLLVDADAVRIAQGLSNYMHNAAKFARSHAVVRLRSDGAMAIVEVEDDGPGLPPDLLAKLFQPFEQGRQDLARSMGGLGLGLAITKGIVELHGGRVGASSRAEGAGAQFFFELPLAT</sequence>
<dbReference type="SMART" id="SM00388">
    <property type="entry name" value="HisKA"/>
    <property type="match status" value="1"/>
</dbReference>
<dbReference type="SMART" id="SM00091">
    <property type="entry name" value="PAS"/>
    <property type="match status" value="2"/>
</dbReference>
<reference evidence="9" key="1">
    <citation type="submission" date="2020-12" db="EMBL/GenBank/DDBJ databases">
        <title>Ramlibacter sp. nov., isolated from a freshwater alga, Cryptomonas.</title>
        <authorList>
            <person name="Kim H.M."/>
            <person name="Jeon C.O."/>
        </authorList>
    </citation>
    <scope>NUCLEOTIDE SEQUENCE</scope>
    <source>
        <strain evidence="9">CrO1</strain>
    </source>
</reference>
<dbReference type="CDD" id="cd00082">
    <property type="entry name" value="HisKA"/>
    <property type="match status" value="1"/>
</dbReference>
<dbReference type="InterPro" id="IPR005467">
    <property type="entry name" value="His_kinase_dom"/>
</dbReference>
<dbReference type="NCBIfam" id="TIGR00229">
    <property type="entry name" value="sensory_box"/>
    <property type="match status" value="2"/>
</dbReference>
<feature type="domain" description="PAC" evidence="8">
    <location>
        <begin position="196"/>
        <end position="248"/>
    </location>
</feature>
<comment type="catalytic activity">
    <reaction evidence="1">
        <text>ATP + protein L-histidine = ADP + protein N-phospho-L-histidine.</text>
        <dbReference type="EC" id="2.7.13.3"/>
    </reaction>
</comment>
<dbReference type="Gene3D" id="1.10.287.130">
    <property type="match status" value="1"/>
</dbReference>
<comment type="caution">
    <text evidence="9">The sequence shown here is derived from an EMBL/GenBank/DDBJ whole genome shotgun (WGS) entry which is preliminary data.</text>
</comment>
<dbReference type="Gene3D" id="3.30.450.20">
    <property type="entry name" value="PAS domain"/>
    <property type="match status" value="2"/>
</dbReference>
<dbReference type="PANTHER" id="PTHR43304">
    <property type="entry name" value="PHYTOCHROME-LIKE PROTEIN CPH1"/>
    <property type="match status" value="1"/>
</dbReference>
<dbReference type="InterPro" id="IPR003661">
    <property type="entry name" value="HisK_dim/P_dom"/>
</dbReference>
<evidence type="ECO:0000259" key="8">
    <source>
        <dbReference type="PROSITE" id="PS50113"/>
    </source>
</evidence>
<keyword evidence="10" id="KW-1185">Reference proteome</keyword>
<evidence type="ECO:0000313" key="9">
    <source>
        <dbReference type="EMBL" id="MBK0392238.1"/>
    </source>
</evidence>
<dbReference type="RefSeq" id="WP_200787185.1">
    <property type="nucleotide sequence ID" value="NZ_JAEDAO010000001.1"/>
</dbReference>
<organism evidence="9 10">
    <name type="scientific">Ramlibacter algicola</name>
    <dbReference type="NCBI Taxonomy" id="2795217"/>
    <lineage>
        <taxon>Bacteria</taxon>
        <taxon>Pseudomonadati</taxon>
        <taxon>Pseudomonadota</taxon>
        <taxon>Betaproteobacteria</taxon>
        <taxon>Burkholderiales</taxon>
        <taxon>Comamonadaceae</taxon>
        <taxon>Ramlibacter</taxon>
    </lineage>
</organism>
<evidence type="ECO:0000256" key="4">
    <source>
        <dbReference type="ARBA" id="ARBA00022679"/>
    </source>
</evidence>
<dbReference type="PRINTS" id="PR00344">
    <property type="entry name" value="BCTRLSENSOR"/>
</dbReference>
<name>A0A934Q025_9BURK</name>
<feature type="domain" description="PAS" evidence="7">
    <location>
        <begin position="123"/>
        <end position="193"/>
    </location>
</feature>
<dbReference type="PROSITE" id="PS50113">
    <property type="entry name" value="PAC"/>
    <property type="match status" value="2"/>
</dbReference>
<dbReference type="Pfam" id="PF02518">
    <property type="entry name" value="HATPase_c"/>
    <property type="match status" value="1"/>
</dbReference>
<dbReference type="GO" id="GO:0000155">
    <property type="term" value="F:phosphorelay sensor kinase activity"/>
    <property type="evidence" value="ECO:0007669"/>
    <property type="project" value="InterPro"/>
</dbReference>
<dbReference type="InterPro" id="IPR036890">
    <property type="entry name" value="HATPase_C_sf"/>
</dbReference>
<dbReference type="Gene3D" id="3.30.565.10">
    <property type="entry name" value="Histidine kinase-like ATPase, C-terminal domain"/>
    <property type="match status" value="1"/>
</dbReference>
<keyword evidence="5 9" id="KW-0418">Kinase</keyword>
<dbReference type="InterPro" id="IPR052162">
    <property type="entry name" value="Sensor_kinase/Photoreceptor"/>
</dbReference>
<evidence type="ECO:0000256" key="1">
    <source>
        <dbReference type="ARBA" id="ARBA00000085"/>
    </source>
</evidence>
<dbReference type="FunFam" id="3.30.450.20:FF:000099">
    <property type="entry name" value="Sensory box sensor histidine kinase"/>
    <property type="match status" value="1"/>
</dbReference>
<dbReference type="InterPro" id="IPR004358">
    <property type="entry name" value="Sig_transdc_His_kin-like_C"/>
</dbReference>
<evidence type="ECO:0000313" key="10">
    <source>
        <dbReference type="Proteomes" id="UP000617041"/>
    </source>
</evidence>
<dbReference type="SUPFAM" id="SSF55874">
    <property type="entry name" value="ATPase domain of HSP90 chaperone/DNA topoisomerase II/histidine kinase"/>
    <property type="match status" value="1"/>
</dbReference>
<dbReference type="SUPFAM" id="SSF55785">
    <property type="entry name" value="PYP-like sensor domain (PAS domain)"/>
    <property type="match status" value="2"/>
</dbReference>
<dbReference type="SMART" id="SM00387">
    <property type="entry name" value="HATPase_c"/>
    <property type="match status" value="1"/>
</dbReference>
<dbReference type="InterPro" id="IPR000014">
    <property type="entry name" value="PAS"/>
</dbReference>
<dbReference type="PROSITE" id="PS50112">
    <property type="entry name" value="PAS"/>
    <property type="match status" value="1"/>
</dbReference>
<dbReference type="InterPro" id="IPR000700">
    <property type="entry name" value="PAS-assoc_C"/>
</dbReference>
<dbReference type="Proteomes" id="UP000617041">
    <property type="component" value="Unassembled WGS sequence"/>
</dbReference>
<dbReference type="InterPro" id="IPR013655">
    <property type="entry name" value="PAS_fold_3"/>
</dbReference>
<accession>A0A934Q025</accession>
<evidence type="ECO:0000256" key="3">
    <source>
        <dbReference type="ARBA" id="ARBA00022553"/>
    </source>
</evidence>
<dbReference type="EMBL" id="JAEDAO010000001">
    <property type="protein sequence ID" value="MBK0392238.1"/>
    <property type="molecule type" value="Genomic_DNA"/>
</dbReference>
<dbReference type="SUPFAM" id="SSF47384">
    <property type="entry name" value="Homodimeric domain of signal transducing histidine kinase"/>
    <property type="match status" value="1"/>
</dbReference>
<evidence type="ECO:0000256" key="5">
    <source>
        <dbReference type="ARBA" id="ARBA00022777"/>
    </source>
</evidence>
<dbReference type="EC" id="2.7.13.3" evidence="2"/>
<evidence type="ECO:0000259" key="6">
    <source>
        <dbReference type="PROSITE" id="PS50109"/>
    </source>
</evidence>
<dbReference type="InterPro" id="IPR036097">
    <property type="entry name" value="HisK_dim/P_sf"/>
</dbReference>
<dbReference type="InterPro" id="IPR035965">
    <property type="entry name" value="PAS-like_dom_sf"/>
</dbReference>
<keyword evidence="3" id="KW-0597">Phosphoprotein</keyword>
<dbReference type="CDD" id="cd00130">
    <property type="entry name" value="PAS"/>
    <property type="match status" value="2"/>
</dbReference>
<protein>
    <recommendedName>
        <fullName evidence="2">histidine kinase</fullName>
        <ecNumber evidence="2">2.7.13.3</ecNumber>
    </recommendedName>
</protein>
<feature type="domain" description="Histidine kinase" evidence="6">
    <location>
        <begin position="266"/>
        <end position="482"/>
    </location>
</feature>
<dbReference type="InterPro" id="IPR003594">
    <property type="entry name" value="HATPase_dom"/>
</dbReference>
<gene>
    <name evidence="9" type="ORF">I8E28_06530</name>
</gene>
<evidence type="ECO:0000256" key="2">
    <source>
        <dbReference type="ARBA" id="ARBA00012438"/>
    </source>
</evidence>
<keyword evidence="4" id="KW-0808">Transferase</keyword>
<dbReference type="InterPro" id="IPR001610">
    <property type="entry name" value="PAC"/>
</dbReference>
<dbReference type="PROSITE" id="PS50109">
    <property type="entry name" value="HIS_KIN"/>
    <property type="match status" value="1"/>
</dbReference>
<dbReference type="PANTHER" id="PTHR43304:SF1">
    <property type="entry name" value="PAC DOMAIN-CONTAINING PROTEIN"/>
    <property type="match status" value="1"/>
</dbReference>
<dbReference type="Pfam" id="PF08447">
    <property type="entry name" value="PAS_3"/>
    <property type="match status" value="2"/>
</dbReference>
<evidence type="ECO:0000259" key="7">
    <source>
        <dbReference type="PROSITE" id="PS50112"/>
    </source>
</evidence>
<feature type="domain" description="PAC" evidence="8">
    <location>
        <begin position="71"/>
        <end position="122"/>
    </location>
</feature>
<dbReference type="Pfam" id="PF00512">
    <property type="entry name" value="HisKA"/>
    <property type="match status" value="1"/>
</dbReference>
<proteinExistence type="predicted"/>